<evidence type="ECO:0000313" key="9">
    <source>
        <dbReference type="EMBL" id="MBD2862324.1"/>
    </source>
</evidence>
<dbReference type="GO" id="GO:0022857">
    <property type="term" value="F:transmembrane transporter activity"/>
    <property type="evidence" value="ECO:0007669"/>
    <property type="project" value="InterPro"/>
</dbReference>
<keyword evidence="3" id="KW-0813">Transport</keyword>
<feature type="transmembrane region" description="Helical" evidence="8">
    <location>
        <begin position="134"/>
        <end position="152"/>
    </location>
</feature>
<dbReference type="InterPro" id="IPR000060">
    <property type="entry name" value="BCCT_transptr"/>
</dbReference>
<name>A0A927H0C3_9BACL</name>
<dbReference type="NCBIfam" id="TIGR00842">
    <property type="entry name" value="bcct"/>
    <property type="match status" value="1"/>
</dbReference>
<keyword evidence="5 8" id="KW-0812">Transmembrane</keyword>
<dbReference type="GO" id="GO:0005886">
    <property type="term" value="C:plasma membrane"/>
    <property type="evidence" value="ECO:0007669"/>
    <property type="project" value="UniProtKB-SubCell"/>
</dbReference>
<keyword evidence="4" id="KW-1003">Cell membrane</keyword>
<feature type="transmembrane region" description="Helical" evidence="8">
    <location>
        <begin position="79"/>
        <end position="100"/>
    </location>
</feature>
<feature type="transmembrane region" description="Helical" evidence="8">
    <location>
        <begin position="222"/>
        <end position="240"/>
    </location>
</feature>
<organism evidence="9 10">
    <name type="scientific">Paenibacillus oceani</name>
    <dbReference type="NCBI Taxonomy" id="2772510"/>
    <lineage>
        <taxon>Bacteria</taxon>
        <taxon>Bacillati</taxon>
        <taxon>Bacillota</taxon>
        <taxon>Bacilli</taxon>
        <taxon>Bacillales</taxon>
        <taxon>Paenibacillaceae</taxon>
        <taxon>Paenibacillus</taxon>
    </lineage>
</organism>
<gene>
    <name evidence="9" type="ORF">IDH45_10045</name>
</gene>
<reference evidence="9" key="1">
    <citation type="submission" date="2020-09" db="EMBL/GenBank/DDBJ databases">
        <title>A novel bacterium of genus Paenibacillus, isolated from South China Sea.</title>
        <authorList>
            <person name="Huang H."/>
            <person name="Mo K."/>
            <person name="Hu Y."/>
        </authorList>
    </citation>
    <scope>NUCLEOTIDE SEQUENCE</scope>
    <source>
        <strain evidence="9">IB182363</strain>
    </source>
</reference>
<sequence length="513" mass="56100">MVFVATIIVIVLFAVWGTAAPEQLAAFANQAYQFSIQNFGWFYLMATLFFLVFSLYLAFSKFGNIRLGDDDDEPEYSLISWFAMLFSAGMGIGLIFWGVAEPLSHYLTPPEGVAGRTTEAARLAMRYSFFHWGLHPWAVYTVIALTLAYFQFRKGYKGLISSTFVPLLGEKAVKGIAGQAIDMLAVIATVFGVATSLGLGALQINGGLRFLFGLPNTVTVQISIIAVVTVLFLVSATTGLDRGIKTLSNSNLIVAVVLMLFVWVTGPSAFIFDTLTTTLGSYLQNVINMSLRLTPFSKGTWVGEWTLFYWAWWIAWAPFVGSFIARVSKGRTIKEFILGVLLVPSAFGFIWFSVFGGTGLHLELFDRLELADSVKQDMTTALFVALKQLPLGTVIVSIATLLIITFFITSADSATFVLGMFTSKGNLNPGTGIKITWGVLQSSIAVVLLLSGGLSGLQTASIAAALPFAAILLGMCVSLLKSLREEDKIRRAEEKRLRRRLKRLLAEDEPVPE</sequence>
<evidence type="ECO:0000256" key="5">
    <source>
        <dbReference type="ARBA" id="ARBA00022692"/>
    </source>
</evidence>
<evidence type="ECO:0000256" key="6">
    <source>
        <dbReference type="ARBA" id="ARBA00022989"/>
    </source>
</evidence>
<evidence type="ECO:0000256" key="8">
    <source>
        <dbReference type="SAM" id="Phobius"/>
    </source>
</evidence>
<keyword evidence="10" id="KW-1185">Reference proteome</keyword>
<feature type="transmembrane region" description="Helical" evidence="8">
    <location>
        <begin position="180"/>
        <end position="202"/>
    </location>
</feature>
<comment type="subcellular location">
    <subcellularLocation>
        <location evidence="1">Cell membrane</location>
        <topology evidence="1">Multi-pass membrane protein</topology>
    </subcellularLocation>
</comment>
<evidence type="ECO:0000256" key="3">
    <source>
        <dbReference type="ARBA" id="ARBA00022448"/>
    </source>
</evidence>
<feature type="transmembrane region" description="Helical" evidence="8">
    <location>
        <begin position="336"/>
        <end position="355"/>
    </location>
</feature>
<dbReference type="Proteomes" id="UP000639396">
    <property type="component" value="Unassembled WGS sequence"/>
</dbReference>
<evidence type="ECO:0000256" key="7">
    <source>
        <dbReference type="ARBA" id="ARBA00023136"/>
    </source>
</evidence>
<protein>
    <submittedName>
        <fullName evidence="9">BCCT family transporter</fullName>
    </submittedName>
</protein>
<dbReference type="PANTHER" id="PTHR30047:SF7">
    <property type="entry name" value="HIGH-AFFINITY CHOLINE TRANSPORT PROTEIN"/>
    <property type="match status" value="1"/>
</dbReference>
<feature type="transmembrane region" description="Helical" evidence="8">
    <location>
        <begin position="394"/>
        <end position="421"/>
    </location>
</feature>
<accession>A0A927H0C3</accession>
<evidence type="ECO:0000313" key="10">
    <source>
        <dbReference type="Proteomes" id="UP000639396"/>
    </source>
</evidence>
<feature type="transmembrane region" description="Helical" evidence="8">
    <location>
        <begin position="307"/>
        <end position="324"/>
    </location>
</feature>
<feature type="transmembrane region" description="Helical" evidence="8">
    <location>
        <begin position="433"/>
        <end position="454"/>
    </location>
</feature>
<evidence type="ECO:0000256" key="4">
    <source>
        <dbReference type="ARBA" id="ARBA00022475"/>
    </source>
</evidence>
<evidence type="ECO:0000256" key="1">
    <source>
        <dbReference type="ARBA" id="ARBA00004651"/>
    </source>
</evidence>
<dbReference type="RefSeq" id="WP_190927092.1">
    <property type="nucleotide sequence ID" value="NZ_JACXJA010000010.1"/>
</dbReference>
<keyword evidence="7 8" id="KW-0472">Membrane</keyword>
<feature type="transmembrane region" description="Helical" evidence="8">
    <location>
        <begin position="252"/>
        <end position="272"/>
    </location>
</feature>
<keyword evidence="6 8" id="KW-1133">Transmembrane helix</keyword>
<comment type="caution">
    <text evidence="9">The sequence shown here is derived from an EMBL/GenBank/DDBJ whole genome shotgun (WGS) entry which is preliminary data.</text>
</comment>
<dbReference type="EMBL" id="JACXJA010000010">
    <property type="protein sequence ID" value="MBD2862324.1"/>
    <property type="molecule type" value="Genomic_DNA"/>
</dbReference>
<feature type="transmembrane region" description="Helical" evidence="8">
    <location>
        <begin position="41"/>
        <end position="59"/>
    </location>
</feature>
<dbReference type="AlphaFoldDB" id="A0A927H0C3"/>
<feature type="transmembrane region" description="Helical" evidence="8">
    <location>
        <begin position="460"/>
        <end position="480"/>
    </location>
</feature>
<proteinExistence type="inferred from homology"/>
<evidence type="ECO:0000256" key="2">
    <source>
        <dbReference type="ARBA" id="ARBA00005658"/>
    </source>
</evidence>
<comment type="similarity">
    <text evidence="2">Belongs to the BCCT transporter (TC 2.A.15) family.</text>
</comment>
<dbReference type="Pfam" id="PF02028">
    <property type="entry name" value="BCCT"/>
    <property type="match status" value="1"/>
</dbReference>
<dbReference type="PANTHER" id="PTHR30047">
    <property type="entry name" value="HIGH-AFFINITY CHOLINE TRANSPORT PROTEIN-RELATED"/>
    <property type="match status" value="1"/>
</dbReference>